<evidence type="ECO:0000259" key="1">
    <source>
        <dbReference type="Pfam" id="PF19054"/>
    </source>
</evidence>
<dbReference type="RefSeq" id="WP_103937412.1">
    <property type="nucleotide sequence ID" value="NZ_FNVO01000003.1"/>
</dbReference>
<dbReference type="InterPro" id="IPR001387">
    <property type="entry name" value="Cro/C1-type_HTH"/>
</dbReference>
<name>A0A1H5Y214_9ACTN</name>
<sequence length="269" mass="29867">MPELDPKQSARAFYARALARERTRASLTQSALGAHPAVMVSGKLIGHIENGRRPPTLRISKAFDKALDLEEHFEALYGIMVREEGEPPAIYEYFDLETRASSIKTYDCLWINGLLQTEETAREILSAAHSVDKADEFVAARMERQEILRRETPPWLMIAMDEFCIRRVVGSREITRRQLEHVLTMMQEPNINVVIVPAGAPIYPAGSFALIGFPDSADVGYVEAASGHGRTLAPGPKVKGLALLSDRIASMALPVPDSEKLIRTVMEEL</sequence>
<dbReference type="OrthoDB" id="3466567at2"/>
<dbReference type="Proteomes" id="UP000236723">
    <property type="component" value="Unassembled WGS sequence"/>
</dbReference>
<feature type="domain" description="DUF5753" evidence="1">
    <location>
        <begin position="92"/>
        <end position="263"/>
    </location>
</feature>
<dbReference type="Pfam" id="PF19054">
    <property type="entry name" value="DUF5753"/>
    <property type="match status" value="1"/>
</dbReference>
<evidence type="ECO:0000313" key="3">
    <source>
        <dbReference type="Proteomes" id="UP000236723"/>
    </source>
</evidence>
<protein>
    <recommendedName>
        <fullName evidence="1">DUF5753 domain-containing protein</fullName>
    </recommendedName>
</protein>
<proteinExistence type="predicted"/>
<organism evidence="2 3">
    <name type="scientific">Thermomonospora echinospora</name>
    <dbReference type="NCBI Taxonomy" id="1992"/>
    <lineage>
        <taxon>Bacteria</taxon>
        <taxon>Bacillati</taxon>
        <taxon>Actinomycetota</taxon>
        <taxon>Actinomycetes</taxon>
        <taxon>Streptosporangiales</taxon>
        <taxon>Thermomonosporaceae</taxon>
        <taxon>Thermomonospora</taxon>
    </lineage>
</organism>
<keyword evidence="3" id="KW-1185">Reference proteome</keyword>
<dbReference type="CDD" id="cd00093">
    <property type="entry name" value="HTH_XRE"/>
    <property type="match status" value="1"/>
</dbReference>
<dbReference type="GO" id="GO:0003677">
    <property type="term" value="F:DNA binding"/>
    <property type="evidence" value="ECO:0007669"/>
    <property type="project" value="InterPro"/>
</dbReference>
<dbReference type="AlphaFoldDB" id="A0A1H5Y214"/>
<dbReference type="Gene3D" id="1.10.260.40">
    <property type="entry name" value="lambda repressor-like DNA-binding domains"/>
    <property type="match status" value="1"/>
</dbReference>
<reference evidence="3" key="1">
    <citation type="submission" date="2016-10" db="EMBL/GenBank/DDBJ databases">
        <authorList>
            <person name="Varghese N."/>
            <person name="Submissions S."/>
        </authorList>
    </citation>
    <scope>NUCLEOTIDE SEQUENCE [LARGE SCALE GENOMIC DNA]</scope>
    <source>
        <strain evidence="3">DSM 43163</strain>
    </source>
</reference>
<evidence type="ECO:0000313" key="2">
    <source>
        <dbReference type="EMBL" id="SEG17892.1"/>
    </source>
</evidence>
<dbReference type="InterPro" id="IPR043917">
    <property type="entry name" value="DUF5753"/>
</dbReference>
<gene>
    <name evidence="2" type="ORF">SAMN04489712_103513</name>
</gene>
<accession>A0A1H5Y214</accession>
<dbReference type="EMBL" id="FNVO01000003">
    <property type="protein sequence ID" value="SEG17892.1"/>
    <property type="molecule type" value="Genomic_DNA"/>
</dbReference>
<dbReference type="InterPro" id="IPR010982">
    <property type="entry name" value="Lambda_DNA-bd_dom_sf"/>
</dbReference>